<keyword evidence="1" id="KW-0547">Nucleotide-binding</keyword>
<feature type="domain" description="ABC transporter" evidence="3">
    <location>
        <begin position="6"/>
        <end position="242"/>
    </location>
</feature>
<proteinExistence type="predicted"/>
<dbReference type="CDD" id="cd03216">
    <property type="entry name" value="ABC_Carb_Monos_I"/>
    <property type="match status" value="1"/>
</dbReference>
<dbReference type="PROSITE" id="PS00211">
    <property type="entry name" value="ABC_TRANSPORTER_1"/>
    <property type="match status" value="1"/>
</dbReference>
<evidence type="ECO:0000259" key="3">
    <source>
        <dbReference type="PROSITE" id="PS50893"/>
    </source>
</evidence>
<dbReference type="RefSeq" id="WP_324669125.1">
    <property type="nucleotide sequence ID" value="NZ_CP141614.1"/>
</dbReference>
<dbReference type="SMART" id="SM00382">
    <property type="entry name" value="AAA"/>
    <property type="match status" value="2"/>
</dbReference>
<dbReference type="PROSITE" id="PS50893">
    <property type="entry name" value="ABC_TRANSPORTER_2"/>
    <property type="match status" value="2"/>
</dbReference>
<dbReference type="InterPro" id="IPR003593">
    <property type="entry name" value="AAA+_ATPase"/>
</dbReference>
<sequence length="504" mass="55382">MSRPLLQLRGIVKRFPGVVANDGVDLELYPGEILALLGENGAGKTTLMNLAYGLLQPDAGEIRVDGRPVVFRSPADAMAAGIGMVHQHFMLVPVMTVAENVVLGAEPVRARFVVDLARAARDVEAISRRFRFEVDPTARVGDLPVGVQQRVEIIKVLYRRARVLILDEPTAVLTPQEVDELFHILRGLTQAGHAVVFITHKLKEALAIADRIMVLRQGRVVGATTPAQTDEAELAAMMVGHGVSLELDKAPPRPQEPALEVEGLWVVDDRGLPAVRGVDLQVRAGEIVGIAGVQGNGQTELMEALMGLRPIAAGHVRVLGQSLTRMSVRRLTEMGVAYIPEDRQRDGLILPFPVYENLFLNGYHRPPAARRGTLRLDVLRRKAEELVRAFDIRAASVDVPVRTLSGGNQQKVIIAREFSRPLRLLLASQPTRGLDVASVEYIHRRILERRDEGAAVVVVSTELEEILALSDRIAVMYRGRIVALEERERFDRHRLGLLMAGSAA</sequence>
<name>A0ABZ1BQB5_9FIRM</name>
<keyword evidence="2 4" id="KW-0067">ATP-binding</keyword>
<dbReference type="InterPro" id="IPR050107">
    <property type="entry name" value="ABC_carbohydrate_import_ATPase"/>
</dbReference>
<reference evidence="5" key="1">
    <citation type="submission" date="2023-12" db="EMBL/GenBank/DDBJ databases">
        <title>Novel isolates from deep terrestrial aquifers shed light on the physiology and ecology of the class Limnochordia.</title>
        <authorList>
            <person name="Karnachuk O.V."/>
            <person name="Lukina A.P."/>
            <person name="Avakyan M.R."/>
            <person name="Kadnikov V."/>
            <person name="Begmatov S."/>
            <person name="Beletsky A.V."/>
            <person name="Mardanov A.V."/>
            <person name="Ravin N.V."/>
        </authorList>
    </citation>
    <scope>NUCLEOTIDE SEQUENCE [LARGE SCALE GENOMIC DNA]</scope>
    <source>
        <strain evidence="5">LN</strain>
    </source>
</reference>
<evidence type="ECO:0000313" key="4">
    <source>
        <dbReference type="EMBL" id="WRP14751.1"/>
    </source>
</evidence>
<organism evidence="4 5">
    <name type="scientific">Geochorda subterranea</name>
    <dbReference type="NCBI Taxonomy" id="3109564"/>
    <lineage>
        <taxon>Bacteria</taxon>
        <taxon>Bacillati</taxon>
        <taxon>Bacillota</taxon>
        <taxon>Limnochordia</taxon>
        <taxon>Limnochordales</taxon>
        <taxon>Geochordaceae</taxon>
        <taxon>Geochorda</taxon>
    </lineage>
</organism>
<dbReference type="InterPro" id="IPR027417">
    <property type="entry name" value="P-loop_NTPase"/>
</dbReference>
<dbReference type="InterPro" id="IPR017871">
    <property type="entry name" value="ABC_transporter-like_CS"/>
</dbReference>
<feature type="domain" description="ABC transporter" evidence="3">
    <location>
        <begin position="259"/>
        <end position="503"/>
    </location>
</feature>
<dbReference type="Proteomes" id="UP001333102">
    <property type="component" value="Chromosome"/>
</dbReference>
<evidence type="ECO:0000313" key="5">
    <source>
        <dbReference type="Proteomes" id="UP001333102"/>
    </source>
</evidence>
<dbReference type="EMBL" id="CP141614">
    <property type="protein sequence ID" value="WRP14751.1"/>
    <property type="molecule type" value="Genomic_DNA"/>
</dbReference>
<dbReference type="SUPFAM" id="SSF52540">
    <property type="entry name" value="P-loop containing nucleoside triphosphate hydrolases"/>
    <property type="match status" value="2"/>
</dbReference>
<gene>
    <name evidence="4" type="ORF">VLY81_00845</name>
</gene>
<dbReference type="GO" id="GO:0005524">
    <property type="term" value="F:ATP binding"/>
    <property type="evidence" value="ECO:0007669"/>
    <property type="project" value="UniProtKB-KW"/>
</dbReference>
<keyword evidence="5" id="KW-1185">Reference proteome</keyword>
<evidence type="ECO:0000256" key="1">
    <source>
        <dbReference type="ARBA" id="ARBA00022741"/>
    </source>
</evidence>
<dbReference type="PANTHER" id="PTHR43790">
    <property type="entry name" value="CARBOHYDRATE TRANSPORT ATP-BINDING PROTEIN MG119-RELATED"/>
    <property type="match status" value="1"/>
</dbReference>
<dbReference type="CDD" id="cd03215">
    <property type="entry name" value="ABC_Carb_Monos_II"/>
    <property type="match status" value="1"/>
</dbReference>
<dbReference type="InterPro" id="IPR003439">
    <property type="entry name" value="ABC_transporter-like_ATP-bd"/>
</dbReference>
<accession>A0ABZ1BQB5</accession>
<dbReference type="Pfam" id="PF00005">
    <property type="entry name" value="ABC_tran"/>
    <property type="match status" value="2"/>
</dbReference>
<protein>
    <submittedName>
        <fullName evidence="4">ABC transporter ATP-binding protein</fullName>
    </submittedName>
</protein>
<evidence type="ECO:0000256" key="2">
    <source>
        <dbReference type="ARBA" id="ARBA00022840"/>
    </source>
</evidence>
<dbReference type="PANTHER" id="PTHR43790:SF4">
    <property type="entry name" value="GUANOSINE IMPORT ATP-BINDING PROTEIN NUPO"/>
    <property type="match status" value="1"/>
</dbReference>
<dbReference type="Gene3D" id="3.40.50.300">
    <property type="entry name" value="P-loop containing nucleotide triphosphate hydrolases"/>
    <property type="match status" value="2"/>
</dbReference>